<evidence type="ECO:0000313" key="6">
    <source>
        <dbReference type="EMBL" id="KAB0792034.1"/>
    </source>
</evidence>
<dbReference type="NCBIfam" id="TIGR01983">
    <property type="entry name" value="UbiG"/>
    <property type="match status" value="1"/>
</dbReference>
<dbReference type="CDD" id="cd02440">
    <property type="entry name" value="AdoMet_MTases"/>
    <property type="match status" value="1"/>
</dbReference>
<dbReference type="Proteomes" id="UP000327044">
    <property type="component" value="Unassembled WGS sequence"/>
</dbReference>
<keyword evidence="4" id="KW-0949">S-adenosyl-L-methionine</keyword>
<reference evidence="6 7" key="1">
    <citation type="journal article" date="2018" name="Elife">
        <title>Firefly genomes illuminate parallel origins of bioluminescence in beetles.</title>
        <authorList>
            <person name="Fallon T.R."/>
            <person name="Lower S.E."/>
            <person name="Chang C.H."/>
            <person name="Bessho-Uehara M."/>
            <person name="Martin G.J."/>
            <person name="Bewick A.J."/>
            <person name="Behringer M."/>
            <person name="Debat H.J."/>
            <person name="Wong I."/>
            <person name="Day J.C."/>
            <person name="Suvorov A."/>
            <person name="Silva C.J."/>
            <person name="Stanger-Hall K.F."/>
            <person name="Hall D.W."/>
            <person name="Schmitz R.J."/>
            <person name="Nelson D.R."/>
            <person name="Lewis S.M."/>
            <person name="Shigenobu S."/>
            <person name="Bybee S.M."/>
            <person name="Larracuente A.M."/>
            <person name="Oba Y."/>
            <person name="Weng J.K."/>
        </authorList>
    </citation>
    <scope>NUCLEOTIDE SEQUENCE [LARGE SCALE GENOMIC DNA]</scope>
    <source>
        <strain evidence="6">1611_PpyrPB1</strain>
        <tissue evidence="6">Whole body</tissue>
    </source>
</reference>
<keyword evidence="2" id="KW-0808">Transferase</keyword>
<dbReference type="GO" id="GO:0061542">
    <property type="term" value="F:3-demethylubiquinol 3-O-methyltransferase activity"/>
    <property type="evidence" value="ECO:0007669"/>
    <property type="project" value="InterPro"/>
</dbReference>
<comment type="caution">
    <text evidence="6">The sequence shown here is derived from an EMBL/GenBank/DDBJ whole genome shotgun (WGS) entry which is preliminary data.</text>
</comment>
<dbReference type="InterPro" id="IPR029063">
    <property type="entry name" value="SAM-dependent_MTases_sf"/>
</dbReference>
<dbReference type="GO" id="GO:0010420">
    <property type="term" value="F:polyprenyldihydroxybenzoate methyltransferase activity"/>
    <property type="evidence" value="ECO:0007669"/>
    <property type="project" value="InterPro"/>
</dbReference>
<accession>A0A5N4A3W5</accession>
<organism evidence="6 7">
    <name type="scientific">Photinus pyralis</name>
    <name type="common">Common eastern firefly</name>
    <name type="synonym">Lampyris pyralis</name>
    <dbReference type="NCBI Taxonomy" id="7054"/>
    <lineage>
        <taxon>Eukaryota</taxon>
        <taxon>Metazoa</taxon>
        <taxon>Ecdysozoa</taxon>
        <taxon>Arthropoda</taxon>
        <taxon>Hexapoda</taxon>
        <taxon>Insecta</taxon>
        <taxon>Pterygota</taxon>
        <taxon>Neoptera</taxon>
        <taxon>Endopterygota</taxon>
        <taxon>Coleoptera</taxon>
        <taxon>Polyphaga</taxon>
        <taxon>Elateriformia</taxon>
        <taxon>Elateroidea</taxon>
        <taxon>Lampyridae</taxon>
        <taxon>Lampyrinae</taxon>
        <taxon>Photinus</taxon>
    </lineage>
</organism>
<dbReference type="Pfam" id="PF13847">
    <property type="entry name" value="Methyltransf_31"/>
    <property type="match status" value="1"/>
</dbReference>
<dbReference type="AlphaFoldDB" id="A0A5N4A3W5"/>
<sequence>MAEVIETKTVNVEHSRFFTAQNNSWWDVNSPLKPLQQLNERALEYIKDVLVAKGLATDDDGRFQLRAGLVVLDAGCGGGILTEPLARACPNVTAIDINRSAIEVAREHAKLDPSLKHLTYHWESFDEHALNNVEKYDVIVCNLVIHFAVNQEDLLHDLLKTLKPGGTIILSSVCKSYEAWLKIIVLGEMVLRRYARGNFRWEQFINHWDLEKILERNHCTVENIRGLHHDVFPPSYQWSENKNVFYFMHATKRQ</sequence>
<name>A0A5N4A3W5_PHOPY</name>
<dbReference type="PANTHER" id="PTHR43464:SF19">
    <property type="entry name" value="UBIQUINONE BIOSYNTHESIS O-METHYLTRANSFERASE, MITOCHONDRIAL"/>
    <property type="match status" value="1"/>
</dbReference>
<dbReference type="EMBL" id="VVIM01000010">
    <property type="protein sequence ID" value="KAB0792034.1"/>
    <property type="molecule type" value="Genomic_DNA"/>
</dbReference>
<evidence type="ECO:0000256" key="1">
    <source>
        <dbReference type="ARBA" id="ARBA00022603"/>
    </source>
</evidence>
<gene>
    <name evidence="6" type="ORF">PPYR_13995</name>
</gene>
<dbReference type="InterPro" id="IPR010233">
    <property type="entry name" value="UbiG_MeTrfase"/>
</dbReference>
<keyword evidence="1" id="KW-0489">Methyltransferase</keyword>
<dbReference type="InParanoid" id="A0A5N4A3W5"/>
<keyword evidence="3" id="KW-0831">Ubiquinone biosynthesis</keyword>
<dbReference type="SUPFAM" id="SSF53335">
    <property type="entry name" value="S-adenosyl-L-methionine-dependent methyltransferases"/>
    <property type="match status" value="1"/>
</dbReference>
<dbReference type="PANTHER" id="PTHR43464">
    <property type="entry name" value="METHYLTRANSFERASE"/>
    <property type="match status" value="1"/>
</dbReference>
<evidence type="ECO:0000256" key="4">
    <source>
        <dbReference type="ARBA" id="ARBA00022691"/>
    </source>
</evidence>
<evidence type="ECO:0000256" key="3">
    <source>
        <dbReference type="ARBA" id="ARBA00022688"/>
    </source>
</evidence>
<proteinExistence type="predicted"/>
<feature type="domain" description="Methyltransferase" evidence="5">
    <location>
        <begin position="67"/>
        <end position="177"/>
    </location>
</feature>
<evidence type="ECO:0000256" key="2">
    <source>
        <dbReference type="ARBA" id="ARBA00022679"/>
    </source>
</evidence>
<protein>
    <recommendedName>
        <fullName evidence="5">Methyltransferase domain-containing protein</fullName>
    </recommendedName>
</protein>
<dbReference type="Gene3D" id="3.40.50.150">
    <property type="entry name" value="Vaccinia Virus protein VP39"/>
    <property type="match status" value="1"/>
</dbReference>
<dbReference type="InterPro" id="IPR025714">
    <property type="entry name" value="Methyltranfer_dom"/>
</dbReference>
<dbReference type="GO" id="GO:0032259">
    <property type="term" value="P:methylation"/>
    <property type="evidence" value="ECO:0007669"/>
    <property type="project" value="UniProtKB-KW"/>
</dbReference>
<evidence type="ECO:0000259" key="5">
    <source>
        <dbReference type="Pfam" id="PF13847"/>
    </source>
</evidence>
<keyword evidence="7" id="KW-1185">Reference proteome</keyword>
<evidence type="ECO:0000313" key="7">
    <source>
        <dbReference type="Proteomes" id="UP000327044"/>
    </source>
</evidence>
<dbReference type="OrthoDB" id="3265906at2759"/>